<dbReference type="AlphaFoldDB" id="A0AAD9HL21"/>
<gene>
    <name evidence="3" type="ORF">LX32DRAFT_637862</name>
</gene>
<accession>A0AAD9HL21</accession>
<evidence type="ECO:0000256" key="1">
    <source>
        <dbReference type="SAM" id="Coils"/>
    </source>
</evidence>
<feature type="compositionally biased region" description="Acidic residues" evidence="2">
    <location>
        <begin position="32"/>
        <end position="64"/>
    </location>
</feature>
<evidence type="ECO:0000313" key="4">
    <source>
        <dbReference type="Proteomes" id="UP001232148"/>
    </source>
</evidence>
<sequence>MSTKKELPAWFYRVNALTYRSEDEVLPHYFDEDISDLENDDASEDDDASDSDVEYWCECDSEDQDCPHQAEDNEEMSDHDDKASERSFDGSVADWYYELKSLREDRKRELRSFRKAEAKEKQKAIEYDSRKVEEVRAAYEALKKAKREGETLYMGSLVGKHFQLYSVDHIEYRWPGLQLSKFVVFYHPHADSPMLLQQAYKNGRRAVEGQVYLDVNAGCEFPLFRPPTRPRRRKHVLDCHCGKHKFVFQFIGDEHLILKVSRDLVFEGYEGPVPESAPEIFEFMGILRNEEKEKLEREEKKLEREKERLERESRISDTLFDLNHPMGW</sequence>
<keyword evidence="4" id="KW-1185">Reference proteome</keyword>
<comment type="caution">
    <text evidence="3">The sequence shown here is derived from an EMBL/GenBank/DDBJ whole genome shotgun (WGS) entry which is preliminary data.</text>
</comment>
<dbReference type="EMBL" id="MU842847">
    <property type="protein sequence ID" value="KAK2030803.1"/>
    <property type="molecule type" value="Genomic_DNA"/>
</dbReference>
<feature type="region of interest" description="Disordered" evidence="2">
    <location>
        <begin position="31"/>
        <end position="86"/>
    </location>
</feature>
<keyword evidence="1" id="KW-0175">Coiled coil</keyword>
<feature type="coiled-coil region" evidence="1">
    <location>
        <begin position="288"/>
        <end position="319"/>
    </location>
</feature>
<reference evidence="3" key="1">
    <citation type="submission" date="2021-06" db="EMBL/GenBank/DDBJ databases">
        <title>Comparative genomics, transcriptomics and evolutionary studies reveal genomic signatures of adaptation to plant cell wall in hemibiotrophic fungi.</title>
        <authorList>
            <consortium name="DOE Joint Genome Institute"/>
            <person name="Baroncelli R."/>
            <person name="Diaz J.F."/>
            <person name="Benocci T."/>
            <person name="Peng M."/>
            <person name="Battaglia E."/>
            <person name="Haridas S."/>
            <person name="Andreopoulos W."/>
            <person name="Labutti K."/>
            <person name="Pangilinan J."/>
            <person name="Floch G.L."/>
            <person name="Makela M.R."/>
            <person name="Henrissat B."/>
            <person name="Grigoriev I.V."/>
            <person name="Crouch J.A."/>
            <person name="De Vries R.P."/>
            <person name="Sukno S.A."/>
            <person name="Thon M.R."/>
        </authorList>
    </citation>
    <scope>NUCLEOTIDE SEQUENCE</scope>
    <source>
        <strain evidence="3">MAFF235873</strain>
    </source>
</reference>
<protein>
    <submittedName>
        <fullName evidence="3">Uncharacterized protein</fullName>
    </submittedName>
</protein>
<name>A0AAD9HL21_9PEZI</name>
<evidence type="ECO:0000256" key="2">
    <source>
        <dbReference type="SAM" id="MobiDB-lite"/>
    </source>
</evidence>
<dbReference type="Proteomes" id="UP001232148">
    <property type="component" value="Unassembled WGS sequence"/>
</dbReference>
<proteinExistence type="predicted"/>
<organism evidence="3 4">
    <name type="scientific">Colletotrichum zoysiae</name>
    <dbReference type="NCBI Taxonomy" id="1216348"/>
    <lineage>
        <taxon>Eukaryota</taxon>
        <taxon>Fungi</taxon>
        <taxon>Dikarya</taxon>
        <taxon>Ascomycota</taxon>
        <taxon>Pezizomycotina</taxon>
        <taxon>Sordariomycetes</taxon>
        <taxon>Hypocreomycetidae</taxon>
        <taxon>Glomerellales</taxon>
        <taxon>Glomerellaceae</taxon>
        <taxon>Colletotrichum</taxon>
        <taxon>Colletotrichum graminicola species complex</taxon>
    </lineage>
</organism>
<evidence type="ECO:0000313" key="3">
    <source>
        <dbReference type="EMBL" id="KAK2030803.1"/>
    </source>
</evidence>